<feature type="transmembrane region" description="Helical" evidence="1">
    <location>
        <begin position="72"/>
        <end position="92"/>
    </location>
</feature>
<name>A0A7U0J797_9CAUD</name>
<keyword evidence="3" id="KW-1185">Reference proteome</keyword>
<reference evidence="2 3" key="1">
    <citation type="submission" date="2020-12" db="EMBL/GenBank/DDBJ databases">
        <title>Genomic characterization of four novel bacteriophages infecting Klebsiella pneumoniae.</title>
        <authorList>
            <person name="Estrada Bonilla B."/>
            <person name="Costa A.R."/>
            <person name="van Rossum T."/>
            <person name="Hagedoorn S."/>
            <person name="Wallinga H."/>
            <person name="Xiao M."/>
            <person name="Song W."/>
            <person name="Haas P.-J."/>
            <person name="Nobrega F.L."/>
            <person name="Brouns S.J.J."/>
        </authorList>
    </citation>
    <scope>NUCLEOTIDE SEQUENCE [LARGE SCALE GENOMIC DNA]</scope>
</reference>
<evidence type="ECO:0000313" key="2">
    <source>
        <dbReference type="EMBL" id="QQV92307.1"/>
    </source>
</evidence>
<keyword evidence="1" id="KW-1133">Transmembrane helix</keyword>
<feature type="transmembrane region" description="Helical" evidence="1">
    <location>
        <begin position="40"/>
        <end position="60"/>
    </location>
</feature>
<dbReference type="EMBL" id="MW394391">
    <property type="protein sequence ID" value="QQV92307.1"/>
    <property type="molecule type" value="Genomic_DNA"/>
</dbReference>
<proteinExistence type="predicted"/>
<organism evidence="2 3">
    <name type="scientific">Klebsiella phage vB_KpM_FBKp24</name>
    <dbReference type="NCBI Taxonomy" id="2801834"/>
    <lineage>
        <taxon>Viruses</taxon>
        <taxon>Duplodnaviria</taxon>
        <taxon>Heunggongvirae</taxon>
        <taxon>Uroviricota</taxon>
        <taxon>Caudoviricetes</taxon>
        <taxon>Chimalliviridae</taxon>
        <taxon>Maaswegvirus</taxon>
        <taxon>Maaswegvirus Kp24</taxon>
    </lineage>
</organism>
<dbReference type="Proteomes" id="UP000596381">
    <property type="component" value="Segment"/>
</dbReference>
<feature type="transmembrane region" description="Helical" evidence="1">
    <location>
        <begin position="7"/>
        <end position="28"/>
    </location>
</feature>
<evidence type="ECO:0000313" key="3">
    <source>
        <dbReference type="Proteomes" id="UP000596381"/>
    </source>
</evidence>
<sequence length="95" mass="10579">MTTKNKLMLAALTTLAFLGGLWIGINVSRFLGNWSVMEQSIIAVIIILLGLGWGVLAFQLSFWSYNRTYARAMFITFLAGVVKITSGVTMLIRLY</sequence>
<evidence type="ECO:0000256" key="1">
    <source>
        <dbReference type="SAM" id="Phobius"/>
    </source>
</evidence>
<protein>
    <submittedName>
        <fullName evidence="2">Uncharacterized protein</fullName>
    </submittedName>
</protein>
<gene>
    <name evidence="2" type="ORF">vBKpMFBKp24_167</name>
</gene>
<accession>A0A7U0J797</accession>
<keyword evidence="1" id="KW-0472">Membrane</keyword>
<keyword evidence="1" id="KW-0812">Transmembrane</keyword>